<proteinExistence type="predicted"/>
<evidence type="ECO:0000313" key="2">
    <source>
        <dbReference type="Proteomes" id="UP000000845"/>
    </source>
</evidence>
<dbReference type="STRING" id="526218.Sterm_2527"/>
<accession>D1ALN7</accession>
<evidence type="ECO:0000313" key="1">
    <source>
        <dbReference type="EMBL" id="ACZ09380.1"/>
    </source>
</evidence>
<dbReference type="RefSeq" id="WP_012861974.1">
    <property type="nucleotide sequence ID" value="NC_013517.1"/>
</dbReference>
<dbReference type="HOGENOM" id="CLU_1873995_0_0_0"/>
<dbReference type="Proteomes" id="UP000000845">
    <property type="component" value="Chromosome"/>
</dbReference>
<protein>
    <submittedName>
        <fullName evidence="1">Uncharacterized protein</fullName>
    </submittedName>
</protein>
<sequence length="136" mass="15856">MLKRFLLYIVKVGRSAIEEDREISSNTIHILSFPVCYSITEVELEVLRQGNKDIQIHGKAGDTTLKLKKRVDRVLYKRELENVNAILGDVKFEEVNGKLYLIRFVDLPVKKSFLDVKEAIEDFKRKGLIIKDLYWS</sequence>
<organism evidence="1 2">
    <name type="scientific">Sebaldella termitidis (strain ATCC 33386 / NCTC 11300)</name>
    <dbReference type="NCBI Taxonomy" id="526218"/>
    <lineage>
        <taxon>Bacteria</taxon>
        <taxon>Fusobacteriati</taxon>
        <taxon>Fusobacteriota</taxon>
        <taxon>Fusobacteriia</taxon>
        <taxon>Fusobacteriales</taxon>
        <taxon>Leptotrichiaceae</taxon>
        <taxon>Sebaldella</taxon>
    </lineage>
</organism>
<reference evidence="2" key="1">
    <citation type="submission" date="2009-09" db="EMBL/GenBank/DDBJ databases">
        <title>The complete chromosome of Sebaldella termitidis ATCC 33386.</title>
        <authorList>
            <consortium name="US DOE Joint Genome Institute (JGI-PGF)"/>
            <person name="Lucas S."/>
            <person name="Copeland A."/>
            <person name="Lapidus A."/>
            <person name="Glavina del Rio T."/>
            <person name="Dalin E."/>
            <person name="Tice H."/>
            <person name="Bruce D."/>
            <person name="Goodwin L."/>
            <person name="Pitluck S."/>
            <person name="Kyrpides N."/>
            <person name="Mavromatis K."/>
            <person name="Ivanova N."/>
            <person name="Mikhailova N."/>
            <person name="Sims D."/>
            <person name="Meincke L."/>
            <person name="Brettin T."/>
            <person name="Detter J.C."/>
            <person name="Han C."/>
            <person name="Larimer F."/>
            <person name="Land M."/>
            <person name="Hauser L."/>
            <person name="Markowitz V."/>
            <person name="Cheng J.F."/>
            <person name="Hugenholtz P."/>
            <person name="Woyke T."/>
            <person name="Wu D."/>
            <person name="Eisen J.A."/>
        </authorList>
    </citation>
    <scope>NUCLEOTIDE SEQUENCE [LARGE SCALE GENOMIC DNA]</scope>
    <source>
        <strain evidence="2">ATCC 33386 / NCTC 11300</strain>
    </source>
</reference>
<name>D1ALN7_SEBTE</name>
<gene>
    <name evidence="1" type="ordered locus">Sterm_2527</name>
</gene>
<reference evidence="1 2" key="2">
    <citation type="journal article" date="2010" name="Stand. Genomic Sci.">
        <title>Complete genome sequence of Sebaldella termitidis type strain (NCTC 11300).</title>
        <authorList>
            <person name="Harmon-Smith M."/>
            <person name="Celia L."/>
            <person name="Chertkov O."/>
            <person name="Lapidus A."/>
            <person name="Copeland A."/>
            <person name="Glavina Del Rio T."/>
            <person name="Nolan M."/>
            <person name="Lucas S."/>
            <person name="Tice H."/>
            <person name="Cheng J.F."/>
            <person name="Han C."/>
            <person name="Detter J.C."/>
            <person name="Bruce D."/>
            <person name="Goodwin L."/>
            <person name="Pitluck S."/>
            <person name="Pati A."/>
            <person name="Liolios K."/>
            <person name="Ivanova N."/>
            <person name="Mavromatis K."/>
            <person name="Mikhailova N."/>
            <person name="Chen A."/>
            <person name="Palaniappan K."/>
            <person name="Land M."/>
            <person name="Hauser L."/>
            <person name="Chang Y.J."/>
            <person name="Jeffries C.D."/>
            <person name="Brettin T."/>
            <person name="Goker M."/>
            <person name="Beck B."/>
            <person name="Bristow J."/>
            <person name="Eisen J.A."/>
            <person name="Markowitz V."/>
            <person name="Hugenholtz P."/>
            <person name="Kyrpides N.C."/>
            <person name="Klenk H.P."/>
            <person name="Chen F."/>
        </authorList>
    </citation>
    <scope>NUCLEOTIDE SEQUENCE [LARGE SCALE GENOMIC DNA]</scope>
    <source>
        <strain evidence="2">ATCC 33386 / NCTC 11300</strain>
    </source>
</reference>
<dbReference type="AlphaFoldDB" id="D1ALN7"/>
<keyword evidence="2" id="KW-1185">Reference proteome</keyword>
<dbReference type="EMBL" id="CP001739">
    <property type="protein sequence ID" value="ACZ09380.1"/>
    <property type="molecule type" value="Genomic_DNA"/>
</dbReference>
<dbReference type="KEGG" id="str:Sterm_2527"/>